<accession>A0A0E9PZD8</accession>
<name>A0A0E9PZD8_ANGAN</name>
<reference evidence="1" key="1">
    <citation type="submission" date="2014-11" db="EMBL/GenBank/DDBJ databases">
        <authorList>
            <person name="Amaro Gonzalez C."/>
        </authorList>
    </citation>
    <scope>NUCLEOTIDE SEQUENCE</scope>
</reference>
<organism evidence="1">
    <name type="scientific">Anguilla anguilla</name>
    <name type="common">European freshwater eel</name>
    <name type="synonym">Muraena anguilla</name>
    <dbReference type="NCBI Taxonomy" id="7936"/>
    <lineage>
        <taxon>Eukaryota</taxon>
        <taxon>Metazoa</taxon>
        <taxon>Chordata</taxon>
        <taxon>Craniata</taxon>
        <taxon>Vertebrata</taxon>
        <taxon>Euteleostomi</taxon>
        <taxon>Actinopterygii</taxon>
        <taxon>Neopterygii</taxon>
        <taxon>Teleostei</taxon>
        <taxon>Anguilliformes</taxon>
        <taxon>Anguillidae</taxon>
        <taxon>Anguilla</taxon>
    </lineage>
</organism>
<dbReference type="AlphaFoldDB" id="A0A0E9PZD8"/>
<protein>
    <submittedName>
        <fullName evidence="1">Uncharacterized protein</fullName>
    </submittedName>
</protein>
<sequence length="61" mass="7430">MWTVKLFLVFRKQTVGNCTLKAGTDYLPWRGKLDRYFFLVKKFKLKTVRPFVAFSTWTFFR</sequence>
<evidence type="ECO:0000313" key="1">
    <source>
        <dbReference type="EMBL" id="JAH10001.1"/>
    </source>
</evidence>
<dbReference type="EMBL" id="GBXM01098576">
    <property type="protein sequence ID" value="JAH10001.1"/>
    <property type="molecule type" value="Transcribed_RNA"/>
</dbReference>
<reference evidence="1" key="2">
    <citation type="journal article" date="2015" name="Fish Shellfish Immunol.">
        <title>Early steps in the European eel (Anguilla anguilla)-Vibrio vulnificus interaction in the gills: Role of the RtxA13 toxin.</title>
        <authorList>
            <person name="Callol A."/>
            <person name="Pajuelo D."/>
            <person name="Ebbesson L."/>
            <person name="Teles M."/>
            <person name="MacKenzie S."/>
            <person name="Amaro C."/>
        </authorList>
    </citation>
    <scope>NUCLEOTIDE SEQUENCE</scope>
</reference>
<proteinExistence type="predicted"/>